<keyword evidence="3" id="KW-1185">Reference proteome</keyword>
<dbReference type="EMBL" id="KZ679011">
    <property type="protein sequence ID" value="PSS18815.1"/>
    <property type="molecule type" value="Genomic_DNA"/>
</dbReference>
<dbReference type="OrthoDB" id="196847at2759"/>
<dbReference type="PANTHER" id="PTHR42791">
    <property type="entry name" value="GNAT FAMILY ACETYLTRANSFERASE"/>
    <property type="match status" value="1"/>
</dbReference>
<evidence type="ECO:0000313" key="2">
    <source>
        <dbReference type="EMBL" id="PSS18815.1"/>
    </source>
</evidence>
<reference evidence="2 3" key="1">
    <citation type="journal article" date="2018" name="New Phytol.">
        <title>Comparative genomics and transcriptomics depict ericoid mycorrhizal fungi as versatile saprotrophs and plant mutualists.</title>
        <authorList>
            <person name="Martino E."/>
            <person name="Morin E."/>
            <person name="Grelet G.A."/>
            <person name="Kuo A."/>
            <person name="Kohler A."/>
            <person name="Daghino S."/>
            <person name="Barry K.W."/>
            <person name="Cichocki N."/>
            <person name="Clum A."/>
            <person name="Dockter R.B."/>
            <person name="Hainaut M."/>
            <person name="Kuo R.C."/>
            <person name="LaButti K."/>
            <person name="Lindahl B.D."/>
            <person name="Lindquist E.A."/>
            <person name="Lipzen A."/>
            <person name="Khouja H.R."/>
            <person name="Magnuson J."/>
            <person name="Murat C."/>
            <person name="Ohm R.A."/>
            <person name="Singer S.W."/>
            <person name="Spatafora J.W."/>
            <person name="Wang M."/>
            <person name="Veneault-Fourrey C."/>
            <person name="Henrissat B."/>
            <person name="Grigoriev I.V."/>
            <person name="Martin F.M."/>
            <person name="Perotto S."/>
        </authorList>
    </citation>
    <scope>NUCLEOTIDE SEQUENCE [LARGE SCALE GENOMIC DNA]</scope>
    <source>
        <strain evidence="2 3">ATCC 22711</strain>
    </source>
</reference>
<dbReference type="CDD" id="cd04301">
    <property type="entry name" value="NAT_SF"/>
    <property type="match status" value="1"/>
</dbReference>
<dbReference type="Pfam" id="PF00583">
    <property type="entry name" value="Acetyltransf_1"/>
    <property type="match status" value="1"/>
</dbReference>
<dbReference type="InParanoid" id="A0A2T3B2L5"/>
<dbReference type="Proteomes" id="UP000241818">
    <property type="component" value="Unassembled WGS sequence"/>
</dbReference>
<dbReference type="Gene3D" id="3.40.630.30">
    <property type="match status" value="1"/>
</dbReference>
<dbReference type="InterPro" id="IPR016181">
    <property type="entry name" value="Acyl_CoA_acyltransferase"/>
</dbReference>
<dbReference type="GO" id="GO:0016747">
    <property type="term" value="F:acyltransferase activity, transferring groups other than amino-acyl groups"/>
    <property type="evidence" value="ECO:0007669"/>
    <property type="project" value="InterPro"/>
</dbReference>
<dbReference type="InterPro" id="IPR000182">
    <property type="entry name" value="GNAT_dom"/>
</dbReference>
<evidence type="ECO:0000259" key="1">
    <source>
        <dbReference type="PROSITE" id="PS51186"/>
    </source>
</evidence>
<protein>
    <recommendedName>
        <fullName evidence="1">N-acetyltransferase domain-containing protein</fullName>
    </recommendedName>
</protein>
<dbReference type="SUPFAM" id="SSF55729">
    <property type="entry name" value="Acyl-CoA N-acyltransferases (Nat)"/>
    <property type="match status" value="1"/>
</dbReference>
<evidence type="ECO:0000313" key="3">
    <source>
        <dbReference type="Proteomes" id="UP000241818"/>
    </source>
</evidence>
<organism evidence="2 3">
    <name type="scientific">Amorphotheca resinae ATCC 22711</name>
    <dbReference type="NCBI Taxonomy" id="857342"/>
    <lineage>
        <taxon>Eukaryota</taxon>
        <taxon>Fungi</taxon>
        <taxon>Dikarya</taxon>
        <taxon>Ascomycota</taxon>
        <taxon>Pezizomycotina</taxon>
        <taxon>Leotiomycetes</taxon>
        <taxon>Helotiales</taxon>
        <taxon>Amorphothecaceae</taxon>
        <taxon>Amorphotheca</taxon>
    </lineage>
</organism>
<dbReference type="InterPro" id="IPR052523">
    <property type="entry name" value="Trichothecene_AcTrans"/>
</dbReference>
<dbReference type="PROSITE" id="PS51186">
    <property type="entry name" value="GNAT"/>
    <property type="match status" value="1"/>
</dbReference>
<name>A0A2T3B2L5_AMORE</name>
<feature type="domain" description="N-acetyltransferase" evidence="1">
    <location>
        <begin position="62"/>
        <end position="199"/>
    </location>
</feature>
<dbReference type="GeneID" id="36572149"/>
<proteinExistence type="predicted"/>
<dbReference type="PANTHER" id="PTHR42791:SF17">
    <property type="entry name" value="ACETYLTRANSFERASE, GNAT FAMILY FAMILY (AFU_ORTHOLOGUE AFUA_8G05690)"/>
    <property type="match status" value="1"/>
</dbReference>
<dbReference type="STRING" id="857342.A0A2T3B2L5"/>
<sequence>MSLSLRLATVSDAHALVDVYLSAFAKDSIAQLCFLRNKAVYDFWYNMIVSELADPNSHYLCITSPSPDSPSKETIIAFSKWNTPSAPISVDLPAWPEGGDVELANQFFGGMFATHRRLMEGRKHWYLELIATRPEFQGKGAAGMLMRWGLEKADEEGVETYLEASPAGKPIYEHFGFQEVDRLVHNLEGKGVEEKEYLEVIMVRPKN</sequence>
<dbReference type="RefSeq" id="XP_024721167.1">
    <property type="nucleotide sequence ID" value="XM_024864068.1"/>
</dbReference>
<gene>
    <name evidence="2" type="ORF">M430DRAFT_19408</name>
</gene>
<accession>A0A2T3B2L5</accession>
<dbReference type="AlphaFoldDB" id="A0A2T3B2L5"/>